<organism evidence="3 4">
    <name type="scientific">Synaphobranchus kaupii</name>
    <name type="common">Kaup's arrowtooth eel</name>
    <dbReference type="NCBI Taxonomy" id="118154"/>
    <lineage>
        <taxon>Eukaryota</taxon>
        <taxon>Metazoa</taxon>
        <taxon>Chordata</taxon>
        <taxon>Craniata</taxon>
        <taxon>Vertebrata</taxon>
        <taxon>Euteleostomi</taxon>
        <taxon>Actinopterygii</taxon>
        <taxon>Neopterygii</taxon>
        <taxon>Teleostei</taxon>
        <taxon>Anguilliformes</taxon>
        <taxon>Synaphobranchidae</taxon>
        <taxon>Synaphobranchus</taxon>
    </lineage>
</organism>
<accession>A0A9Q1IZ86</accession>
<evidence type="ECO:0000313" key="3">
    <source>
        <dbReference type="EMBL" id="KAJ8359403.1"/>
    </source>
</evidence>
<evidence type="ECO:0000313" key="4">
    <source>
        <dbReference type="Proteomes" id="UP001152622"/>
    </source>
</evidence>
<reference evidence="3" key="1">
    <citation type="journal article" date="2023" name="Science">
        <title>Genome structures resolve the early diversification of teleost fishes.</title>
        <authorList>
            <person name="Parey E."/>
            <person name="Louis A."/>
            <person name="Montfort J."/>
            <person name="Bouchez O."/>
            <person name="Roques C."/>
            <person name="Iampietro C."/>
            <person name="Lluch J."/>
            <person name="Castinel A."/>
            <person name="Donnadieu C."/>
            <person name="Desvignes T."/>
            <person name="Floi Bucao C."/>
            <person name="Jouanno E."/>
            <person name="Wen M."/>
            <person name="Mejri S."/>
            <person name="Dirks R."/>
            <person name="Jansen H."/>
            <person name="Henkel C."/>
            <person name="Chen W.J."/>
            <person name="Zahm M."/>
            <person name="Cabau C."/>
            <person name="Klopp C."/>
            <person name="Thompson A.W."/>
            <person name="Robinson-Rechavi M."/>
            <person name="Braasch I."/>
            <person name="Lecointre G."/>
            <person name="Bobe J."/>
            <person name="Postlethwait J.H."/>
            <person name="Berthelot C."/>
            <person name="Roest Crollius H."/>
            <person name="Guiguen Y."/>
        </authorList>
    </citation>
    <scope>NUCLEOTIDE SEQUENCE</scope>
    <source>
        <strain evidence="3">WJC10195</strain>
    </source>
</reference>
<feature type="compositionally biased region" description="Gly residues" evidence="1">
    <location>
        <begin position="39"/>
        <end position="48"/>
    </location>
</feature>
<keyword evidence="4" id="KW-1185">Reference proteome</keyword>
<feature type="transmembrane region" description="Helical" evidence="2">
    <location>
        <begin position="111"/>
        <end position="132"/>
    </location>
</feature>
<keyword evidence="2" id="KW-0472">Membrane</keyword>
<gene>
    <name evidence="3" type="ORF">SKAU_G00159280</name>
</gene>
<proteinExistence type="predicted"/>
<evidence type="ECO:0000256" key="1">
    <source>
        <dbReference type="SAM" id="MobiDB-lite"/>
    </source>
</evidence>
<comment type="caution">
    <text evidence="3">The sequence shown here is derived from an EMBL/GenBank/DDBJ whole genome shotgun (WGS) entry which is preliminary data.</text>
</comment>
<keyword evidence="2" id="KW-0812">Transmembrane</keyword>
<evidence type="ECO:0000256" key="2">
    <source>
        <dbReference type="SAM" id="Phobius"/>
    </source>
</evidence>
<keyword evidence="2" id="KW-1133">Transmembrane helix</keyword>
<protein>
    <submittedName>
        <fullName evidence="3">Uncharacterized protein</fullName>
    </submittedName>
</protein>
<dbReference type="EMBL" id="JAINUF010000005">
    <property type="protein sequence ID" value="KAJ8359403.1"/>
    <property type="molecule type" value="Genomic_DNA"/>
</dbReference>
<dbReference type="Proteomes" id="UP001152622">
    <property type="component" value="Chromosome 5"/>
</dbReference>
<feature type="region of interest" description="Disordered" evidence="1">
    <location>
        <begin position="25"/>
        <end position="56"/>
    </location>
</feature>
<name>A0A9Q1IZ86_SYNKA</name>
<sequence>MQSFQYNVLSSAVVEVYLELSQRTGNEDQSSTSEKKGGKVSGVEGGSGETRTRRPAGNVVPGILEVCAQLAGKKTQRDWSGGGSVAAIAGADARFIFNLGCREALPHPNGFVSFLSICVYQCCVWGVSLWILSPWQ</sequence>
<dbReference type="AlphaFoldDB" id="A0A9Q1IZ86"/>